<reference evidence="1 2" key="1">
    <citation type="submission" date="2018-06" db="EMBL/GenBank/DDBJ databases">
        <authorList>
            <consortium name="Pathogen Informatics"/>
            <person name="Doyle S."/>
        </authorList>
    </citation>
    <scope>NUCLEOTIDE SEQUENCE [LARGE SCALE GENOMIC DNA]</scope>
    <source>
        <strain evidence="1 2">NCTC13292</strain>
    </source>
</reference>
<dbReference type="RefSeq" id="WP_115221437.1">
    <property type="nucleotide sequence ID" value="NZ_CAXYJE010000003.1"/>
</dbReference>
<dbReference type="EMBL" id="UGOA01000001">
    <property type="protein sequence ID" value="STX42744.1"/>
    <property type="molecule type" value="Genomic_DNA"/>
</dbReference>
<sequence length="377" mass="43455">MYQFHLFNPPSEKNKSEEKNIQSSYWNIGSALDANDSNSVVSEDMDTLSDVSFSDSDDSDVSTESWVNEIIYVRGEQFMLASIDTHSRELEDLFTKRRFFLSTIGELYYNRIGWHANSLKTSAELAVCGGKLFALLMGEAQPMYFIGGRANNEDNCYLISTKVDLIAQEKEIFGLNQPIIDLITSLIISYFLGDFDISNIGVVQGNTNVLQVVRFDPEFCFSSYFIGEHNTYEMIARELRFIFDLDLGPVPEERANKLRQILQRRESNFFARCFAQQLLWEPGFLDILSSPRRKEEIFKALDRITTTLFMQYRYIIDTTISHEKTREALKNTLTRRREIFSQISGELKLHPQVFVAQDIEKMQENEMDGSSFGFTVA</sequence>
<evidence type="ECO:0000313" key="2">
    <source>
        <dbReference type="Proteomes" id="UP000254677"/>
    </source>
</evidence>
<organism evidence="1 2">
    <name type="scientific">Legionella donaldsonii</name>
    <dbReference type="NCBI Taxonomy" id="45060"/>
    <lineage>
        <taxon>Bacteria</taxon>
        <taxon>Pseudomonadati</taxon>
        <taxon>Pseudomonadota</taxon>
        <taxon>Gammaproteobacteria</taxon>
        <taxon>Legionellales</taxon>
        <taxon>Legionellaceae</taxon>
        <taxon>Legionella</taxon>
    </lineage>
</organism>
<proteinExistence type="predicted"/>
<dbReference type="AlphaFoldDB" id="A0A378J4P5"/>
<name>A0A378J4P5_9GAMM</name>
<keyword evidence="2" id="KW-1185">Reference proteome</keyword>
<accession>A0A378J4P5</accession>
<evidence type="ECO:0000313" key="1">
    <source>
        <dbReference type="EMBL" id="STX42744.1"/>
    </source>
</evidence>
<gene>
    <name evidence="1" type="ORF">NCTC13292_01752</name>
</gene>
<dbReference type="Proteomes" id="UP000254677">
    <property type="component" value="Unassembled WGS sequence"/>
</dbReference>
<protein>
    <submittedName>
        <fullName evidence="1">Uncharacterized protein</fullName>
    </submittedName>
</protein>